<dbReference type="Gene3D" id="1.20.1560.10">
    <property type="entry name" value="ABC transporter type 1, transmembrane domain"/>
    <property type="match status" value="1"/>
</dbReference>
<dbReference type="RefSeq" id="WP_344814563.1">
    <property type="nucleotide sequence ID" value="NZ_BAAAYX010000027.1"/>
</dbReference>
<evidence type="ECO:0000313" key="12">
    <source>
        <dbReference type="Proteomes" id="UP001500051"/>
    </source>
</evidence>
<dbReference type="PANTHER" id="PTHR24221">
    <property type="entry name" value="ATP-BINDING CASSETTE SUB-FAMILY B"/>
    <property type="match status" value="1"/>
</dbReference>
<feature type="transmembrane region" description="Helical" evidence="8">
    <location>
        <begin position="258"/>
        <end position="283"/>
    </location>
</feature>
<feature type="transmembrane region" description="Helical" evidence="8">
    <location>
        <begin position="179"/>
        <end position="199"/>
    </location>
</feature>
<dbReference type="PANTHER" id="PTHR24221:SF590">
    <property type="entry name" value="COMPONENT LINKED WITH THE ASSEMBLY OF CYTOCHROME' TRANSPORT TRANSMEMBRANE ATP-BINDING PROTEIN ABC TRANSPORTER CYDD-RELATED"/>
    <property type="match status" value="1"/>
</dbReference>
<dbReference type="Pfam" id="PF00005">
    <property type="entry name" value="ABC_tran"/>
    <property type="match status" value="1"/>
</dbReference>
<evidence type="ECO:0000256" key="4">
    <source>
        <dbReference type="ARBA" id="ARBA00022840"/>
    </source>
</evidence>
<dbReference type="SUPFAM" id="SSF90123">
    <property type="entry name" value="ABC transporter transmembrane region"/>
    <property type="match status" value="1"/>
</dbReference>
<sequence>MSSVRERSRGVREGSRGGPVDPRLLRRARATRGYLVAGIAVGTVTAGVIVGQAWLLASAIAGTFARRDLSAVTATIWPLVGVFVARGLLSWLNSVLAQRSAAAVKSQLRTEIMAARLRQPGAVGPDGGALDGARLVSVLTQGLDALDGYFARYLPQLVLAATVPLVVGVAILTADWVSAVVVALTLPLIPLFMVLVGWLTQSRVRKRTAVQQRLAHHFADLVAGLPTLQVFGRAKAQGEGLRRTGETHRHETMATLRIAFLSALVLELLATLSVAIVAVGIGLRVVDGNLTLVIGLFVLILAPEAYLPLRQVGVHFHDSADGVAAAERAFALIDAAPPATGTRAVPDLASAVIEVDGVGVTYPGAAEPALRDARLLLGPGEIVAVGGASGAGKSTLLAVLLGFLPTTSGRVLVGGVPLTELEPAAWRAALAWVPQQPSLLAGTIADNVRLAAPEAPAARVRSALRRAGAAELDPERVLAAGGEGLSAGEVRRVALARALLRIDCAGGQLLILDEPTAGLDTDAELVVLDELRRLGVGALVVSHRPAVLAAADRVVELRPDVPQIVGSTR</sequence>
<evidence type="ECO:0000256" key="5">
    <source>
        <dbReference type="ARBA" id="ARBA00022989"/>
    </source>
</evidence>
<keyword evidence="5 8" id="KW-1133">Transmembrane helix</keyword>
<evidence type="ECO:0000256" key="8">
    <source>
        <dbReference type="SAM" id="Phobius"/>
    </source>
</evidence>
<feature type="transmembrane region" description="Helical" evidence="8">
    <location>
        <begin position="289"/>
        <end position="307"/>
    </location>
</feature>
<feature type="domain" description="ABC transporter" evidence="9">
    <location>
        <begin position="353"/>
        <end position="569"/>
    </location>
</feature>
<dbReference type="CDD" id="cd03228">
    <property type="entry name" value="ABCC_MRP_Like"/>
    <property type="match status" value="1"/>
</dbReference>
<feature type="transmembrane region" description="Helical" evidence="8">
    <location>
        <begin position="153"/>
        <end position="173"/>
    </location>
</feature>
<feature type="transmembrane region" description="Helical" evidence="8">
    <location>
        <begin position="33"/>
        <end position="57"/>
    </location>
</feature>
<comment type="subcellular location">
    <subcellularLocation>
        <location evidence="1">Cell membrane</location>
        <topology evidence="1">Multi-pass membrane protein</topology>
    </subcellularLocation>
</comment>
<dbReference type="NCBIfam" id="TIGR02857">
    <property type="entry name" value="CydD"/>
    <property type="match status" value="1"/>
</dbReference>
<gene>
    <name evidence="11" type="ORF">GCM10022204_43420</name>
</gene>
<evidence type="ECO:0000259" key="10">
    <source>
        <dbReference type="PROSITE" id="PS50929"/>
    </source>
</evidence>
<evidence type="ECO:0008006" key="13">
    <source>
        <dbReference type="Google" id="ProtNLM"/>
    </source>
</evidence>
<feature type="compositionally biased region" description="Basic and acidic residues" evidence="7">
    <location>
        <begin position="1"/>
        <end position="15"/>
    </location>
</feature>
<dbReference type="SUPFAM" id="SSF52540">
    <property type="entry name" value="P-loop containing nucleoside triphosphate hydrolases"/>
    <property type="match status" value="1"/>
</dbReference>
<evidence type="ECO:0000256" key="7">
    <source>
        <dbReference type="SAM" id="MobiDB-lite"/>
    </source>
</evidence>
<dbReference type="Proteomes" id="UP001500051">
    <property type="component" value="Unassembled WGS sequence"/>
</dbReference>
<dbReference type="InterPro" id="IPR003593">
    <property type="entry name" value="AAA+_ATPase"/>
</dbReference>
<evidence type="ECO:0000256" key="3">
    <source>
        <dbReference type="ARBA" id="ARBA00022741"/>
    </source>
</evidence>
<reference evidence="12" key="1">
    <citation type="journal article" date="2019" name="Int. J. Syst. Evol. Microbiol.">
        <title>The Global Catalogue of Microorganisms (GCM) 10K type strain sequencing project: providing services to taxonomists for standard genome sequencing and annotation.</title>
        <authorList>
            <consortium name="The Broad Institute Genomics Platform"/>
            <consortium name="The Broad Institute Genome Sequencing Center for Infectious Disease"/>
            <person name="Wu L."/>
            <person name="Ma J."/>
        </authorList>
    </citation>
    <scope>NUCLEOTIDE SEQUENCE [LARGE SCALE GENOMIC DNA]</scope>
    <source>
        <strain evidence="12">JCM 16548</strain>
    </source>
</reference>
<feature type="region of interest" description="Disordered" evidence="7">
    <location>
        <begin position="1"/>
        <end position="22"/>
    </location>
</feature>
<name>A0ABP7EGR4_9ACTN</name>
<dbReference type="InterPro" id="IPR003439">
    <property type="entry name" value="ABC_transporter-like_ATP-bd"/>
</dbReference>
<dbReference type="PROSITE" id="PS50893">
    <property type="entry name" value="ABC_TRANSPORTER_2"/>
    <property type="match status" value="1"/>
</dbReference>
<evidence type="ECO:0000256" key="2">
    <source>
        <dbReference type="ARBA" id="ARBA00022692"/>
    </source>
</evidence>
<dbReference type="InterPro" id="IPR027417">
    <property type="entry name" value="P-loop_NTPase"/>
</dbReference>
<keyword evidence="4" id="KW-0067">ATP-binding</keyword>
<organism evidence="11 12">
    <name type="scientific">Microlunatus aurantiacus</name>
    <dbReference type="NCBI Taxonomy" id="446786"/>
    <lineage>
        <taxon>Bacteria</taxon>
        <taxon>Bacillati</taxon>
        <taxon>Actinomycetota</taxon>
        <taxon>Actinomycetes</taxon>
        <taxon>Propionibacteriales</taxon>
        <taxon>Propionibacteriaceae</taxon>
        <taxon>Microlunatus</taxon>
    </lineage>
</organism>
<dbReference type="SMART" id="SM00382">
    <property type="entry name" value="AAA"/>
    <property type="match status" value="1"/>
</dbReference>
<keyword evidence="2 8" id="KW-0812">Transmembrane</keyword>
<dbReference type="InterPro" id="IPR011527">
    <property type="entry name" value="ABC1_TM_dom"/>
</dbReference>
<evidence type="ECO:0000256" key="6">
    <source>
        <dbReference type="ARBA" id="ARBA00023136"/>
    </source>
</evidence>
<evidence type="ECO:0000259" key="9">
    <source>
        <dbReference type="PROSITE" id="PS50893"/>
    </source>
</evidence>
<keyword evidence="3" id="KW-0547">Nucleotide-binding</keyword>
<evidence type="ECO:0000256" key="1">
    <source>
        <dbReference type="ARBA" id="ARBA00004651"/>
    </source>
</evidence>
<protein>
    <recommendedName>
        <fullName evidence="13">ATP-binding cassette, subfamily C, CydD</fullName>
    </recommendedName>
</protein>
<keyword evidence="6 8" id="KW-0472">Membrane</keyword>
<feature type="domain" description="ABC transmembrane type-1" evidence="10">
    <location>
        <begin position="36"/>
        <end position="321"/>
    </location>
</feature>
<evidence type="ECO:0000313" key="11">
    <source>
        <dbReference type="EMBL" id="GAA3718645.1"/>
    </source>
</evidence>
<dbReference type="InterPro" id="IPR036640">
    <property type="entry name" value="ABC1_TM_sf"/>
</dbReference>
<keyword evidence="12" id="KW-1185">Reference proteome</keyword>
<dbReference type="EMBL" id="BAAAYX010000027">
    <property type="protein sequence ID" value="GAA3718645.1"/>
    <property type="molecule type" value="Genomic_DNA"/>
</dbReference>
<dbReference type="Gene3D" id="3.40.50.300">
    <property type="entry name" value="P-loop containing nucleotide triphosphate hydrolases"/>
    <property type="match status" value="1"/>
</dbReference>
<dbReference type="CDD" id="cd18584">
    <property type="entry name" value="ABC_6TM_AarD_CydD"/>
    <property type="match status" value="1"/>
</dbReference>
<accession>A0ABP7EGR4</accession>
<dbReference type="Pfam" id="PF00664">
    <property type="entry name" value="ABC_membrane"/>
    <property type="match status" value="1"/>
</dbReference>
<dbReference type="PROSITE" id="PS50929">
    <property type="entry name" value="ABC_TM1F"/>
    <property type="match status" value="1"/>
</dbReference>
<dbReference type="InterPro" id="IPR014216">
    <property type="entry name" value="ABC_transptr_CydD"/>
</dbReference>
<feature type="transmembrane region" description="Helical" evidence="8">
    <location>
        <begin position="69"/>
        <end position="89"/>
    </location>
</feature>
<proteinExistence type="predicted"/>
<dbReference type="InterPro" id="IPR039421">
    <property type="entry name" value="Type_1_exporter"/>
</dbReference>
<comment type="caution">
    <text evidence="11">The sequence shown here is derived from an EMBL/GenBank/DDBJ whole genome shotgun (WGS) entry which is preliminary data.</text>
</comment>